<dbReference type="PROSITE" id="PS00216">
    <property type="entry name" value="SUGAR_TRANSPORT_1"/>
    <property type="match status" value="1"/>
</dbReference>
<feature type="domain" description="Major facilitator superfamily (MFS) profile" evidence="6">
    <location>
        <begin position="17"/>
        <end position="517"/>
    </location>
</feature>
<feature type="transmembrane region" description="Helical" evidence="5">
    <location>
        <begin position="403"/>
        <end position="421"/>
    </location>
</feature>
<dbReference type="PROSITE" id="PS50850">
    <property type="entry name" value="MFS"/>
    <property type="match status" value="1"/>
</dbReference>
<keyword evidence="4 5" id="KW-0472">Membrane</keyword>
<dbReference type="EMBL" id="CABPRJ010000951">
    <property type="protein sequence ID" value="VVC31715.1"/>
    <property type="molecule type" value="Genomic_DNA"/>
</dbReference>
<evidence type="ECO:0000313" key="7">
    <source>
        <dbReference type="EMBL" id="VVC31715.1"/>
    </source>
</evidence>
<name>A0A5E4MPF3_9HEMI</name>
<accession>A0A5E4MPF3</accession>
<dbReference type="OrthoDB" id="2261376at2759"/>
<protein>
    <submittedName>
        <fullName evidence="7">Sugar transporter, conserved site,Major facilitator superfamily domain,Major facilitator, sugar</fullName>
    </submittedName>
</protein>
<dbReference type="InterPro" id="IPR036259">
    <property type="entry name" value="MFS_trans_sf"/>
</dbReference>
<dbReference type="InterPro" id="IPR005828">
    <property type="entry name" value="MFS_sugar_transport-like"/>
</dbReference>
<evidence type="ECO:0000313" key="8">
    <source>
        <dbReference type="Proteomes" id="UP000325440"/>
    </source>
</evidence>
<evidence type="ECO:0000256" key="3">
    <source>
        <dbReference type="ARBA" id="ARBA00022989"/>
    </source>
</evidence>
<organism evidence="7 8">
    <name type="scientific">Cinara cedri</name>
    <dbReference type="NCBI Taxonomy" id="506608"/>
    <lineage>
        <taxon>Eukaryota</taxon>
        <taxon>Metazoa</taxon>
        <taxon>Ecdysozoa</taxon>
        <taxon>Arthropoda</taxon>
        <taxon>Hexapoda</taxon>
        <taxon>Insecta</taxon>
        <taxon>Pterygota</taxon>
        <taxon>Neoptera</taxon>
        <taxon>Paraneoptera</taxon>
        <taxon>Hemiptera</taxon>
        <taxon>Sternorrhyncha</taxon>
        <taxon>Aphidomorpha</taxon>
        <taxon>Aphidoidea</taxon>
        <taxon>Aphididae</taxon>
        <taxon>Lachninae</taxon>
        <taxon>Cinara</taxon>
    </lineage>
</organism>
<keyword evidence="3 5" id="KW-1133">Transmembrane helix</keyword>
<dbReference type="SUPFAM" id="SSF103473">
    <property type="entry name" value="MFS general substrate transporter"/>
    <property type="match status" value="1"/>
</dbReference>
<feature type="transmembrane region" description="Helical" evidence="5">
    <location>
        <begin position="375"/>
        <end position="396"/>
    </location>
</feature>
<keyword evidence="8" id="KW-1185">Reference proteome</keyword>
<keyword evidence="7" id="KW-0813">Transport</keyword>
<evidence type="ECO:0000256" key="2">
    <source>
        <dbReference type="ARBA" id="ARBA00022692"/>
    </source>
</evidence>
<dbReference type="InterPro" id="IPR005829">
    <property type="entry name" value="Sugar_transporter_CS"/>
</dbReference>
<evidence type="ECO:0000256" key="4">
    <source>
        <dbReference type="ARBA" id="ARBA00023136"/>
    </source>
</evidence>
<gene>
    <name evidence="7" type="ORF">CINCED_3A018320</name>
</gene>
<dbReference type="CDD" id="cd17317">
    <property type="entry name" value="MFS_SLC22"/>
    <property type="match status" value="1"/>
</dbReference>
<keyword evidence="2 5" id="KW-0812">Transmembrane</keyword>
<dbReference type="Proteomes" id="UP000325440">
    <property type="component" value="Unassembled WGS sequence"/>
</dbReference>
<proteinExistence type="predicted"/>
<dbReference type="Pfam" id="PF00083">
    <property type="entry name" value="Sugar_tr"/>
    <property type="match status" value="1"/>
</dbReference>
<feature type="transmembrane region" description="Helical" evidence="5">
    <location>
        <begin position="492"/>
        <end position="512"/>
    </location>
</feature>
<keyword evidence="7" id="KW-0762">Sugar transport</keyword>
<feature type="transmembrane region" description="Helical" evidence="5">
    <location>
        <begin position="227"/>
        <end position="247"/>
    </location>
</feature>
<sequence>MNIDDVLIILGMGRYQFVYCLLFGLMIMYSNVSPVAYVFTAGDLKYRCVIPECDPVNPTDRTYEPDWLRFTTPYKADTELPNKCKRYALRRTGNNGTLCAPEEFDRSEIDKCWGNWVFEEPVNTIGTEFKLMCEENKWKLSMVGSVNNFGQFIGIPISGIIADRFGRKFAMIFCAATSAALSIAQSFSINYTMFWFLELLSSSISSGIYTVTFVLGMESVLPKKRVIYFSILECFYPLGAIIVAYIASQAKDWKLLLRISNVPGLLFLSYYWLTEESMRWSQTQGHQDNVLKTLKKIAVMNKKTLPELNLDMQTETSVNHDDGDGGVKYTSILKVIFHSPTITWRMVRCSFIWVAITLVYYGLTINATDIAGNKYLNFALASFVEIPGCLINWLVMEGMTRKMSLSCMFILSGAMSVVYNLTPDNLFLVKLSLFMFSKVAISVAFSIIYILTAEIFPTWMRATALSMCSMIGRVGSMLAPQTTLLGEYFGNYMIMLVFGVVSLIAATITMTLPESKNIKLPDTIDEAEQIGVRDHLTPKNNETSA</sequence>
<dbReference type="InterPro" id="IPR020846">
    <property type="entry name" value="MFS_dom"/>
</dbReference>
<reference evidence="7 8" key="1">
    <citation type="submission" date="2019-08" db="EMBL/GenBank/DDBJ databases">
        <authorList>
            <person name="Alioto T."/>
            <person name="Alioto T."/>
            <person name="Gomez Garrido J."/>
        </authorList>
    </citation>
    <scope>NUCLEOTIDE SEQUENCE [LARGE SCALE GENOMIC DNA]</scope>
</reference>
<evidence type="ECO:0000259" key="6">
    <source>
        <dbReference type="PROSITE" id="PS50850"/>
    </source>
</evidence>
<feature type="transmembrane region" description="Helical" evidence="5">
    <location>
        <begin position="427"/>
        <end position="450"/>
    </location>
</feature>
<evidence type="ECO:0000256" key="1">
    <source>
        <dbReference type="ARBA" id="ARBA00004141"/>
    </source>
</evidence>
<dbReference type="GO" id="GO:0016020">
    <property type="term" value="C:membrane"/>
    <property type="evidence" value="ECO:0007669"/>
    <property type="project" value="UniProtKB-SubCell"/>
</dbReference>
<feature type="transmembrane region" description="Helical" evidence="5">
    <location>
        <begin position="16"/>
        <end position="39"/>
    </location>
</feature>
<feature type="transmembrane region" description="Helical" evidence="5">
    <location>
        <begin position="193"/>
        <end position="215"/>
    </location>
</feature>
<dbReference type="Gene3D" id="1.20.1250.20">
    <property type="entry name" value="MFS general substrate transporter like domains"/>
    <property type="match status" value="1"/>
</dbReference>
<comment type="subcellular location">
    <subcellularLocation>
        <location evidence="1">Membrane</location>
        <topology evidence="1">Multi-pass membrane protein</topology>
    </subcellularLocation>
</comment>
<dbReference type="AlphaFoldDB" id="A0A5E4MPF3"/>
<dbReference type="PANTHER" id="PTHR24064">
    <property type="entry name" value="SOLUTE CARRIER FAMILY 22 MEMBER"/>
    <property type="match status" value="1"/>
</dbReference>
<evidence type="ECO:0000256" key="5">
    <source>
        <dbReference type="SAM" id="Phobius"/>
    </source>
</evidence>
<dbReference type="GO" id="GO:0022857">
    <property type="term" value="F:transmembrane transporter activity"/>
    <property type="evidence" value="ECO:0007669"/>
    <property type="project" value="InterPro"/>
</dbReference>
<feature type="transmembrane region" description="Helical" evidence="5">
    <location>
        <begin position="346"/>
        <end position="363"/>
    </location>
</feature>